<gene>
    <name evidence="1" type="ORF">THF1A12_10410</name>
</gene>
<dbReference type="AlphaFoldDB" id="A0AAU9QEE1"/>
<reference evidence="1" key="1">
    <citation type="submission" date="2022-01" db="EMBL/GenBank/DDBJ databases">
        <authorList>
            <person name="Lagorce A."/>
        </authorList>
    </citation>
    <scope>NUCLEOTIDE SEQUENCE</scope>
    <source>
        <strain evidence="1">Th15_F1_A12</strain>
    </source>
</reference>
<accession>A0AAU9QEE1</accession>
<evidence type="ECO:0000313" key="1">
    <source>
        <dbReference type="EMBL" id="CAH1565766.1"/>
    </source>
</evidence>
<dbReference type="EMBL" id="CAKMUD010000001">
    <property type="protein sequence ID" value="CAH1565766.1"/>
    <property type="molecule type" value="Genomic_DNA"/>
</dbReference>
<evidence type="ECO:0000313" key="2">
    <source>
        <dbReference type="Proteomes" id="UP001295462"/>
    </source>
</evidence>
<sequence>MIKAVGERNSQKYRQHIDIL</sequence>
<proteinExistence type="predicted"/>
<dbReference type="Proteomes" id="UP001295462">
    <property type="component" value="Unassembled WGS sequence"/>
</dbReference>
<protein>
    <submittedName>
        <fullName evidence="1">Uncharacterized protein</fullName>
    </submittedName>
</protein>
<name>A0AAU9QEE1_9VIBR</name>
<organism evidence="1 2">
    <name type="scientific">Vibrio jasicida</name>
    <dbReference type="NCBI Taxonomy" id="766224"/>
    <lineage>
        <taxon>Bacteria</taxon>
        <taxon>Pseudomonadati</taxon>
        <taxon>Pseudomonadota</taxon>
        <taxon>Gammaproteobacteria</taxon>
        <taxon>Vibrionales</taxon>
        <taxon>Vibrionaceae</taxon>
        <taxon>Vibrio</taxon>
    </lineage>
</organism>
<comment type="caution">
    <text evidence="1">The sequence shown here is derived from an EMBL/GenBank/DDBJ whole genome shotgun (WGS) entry which is preliminary data.</text>
</comment>